<dbReference type="RefSeq" id="XP_007392479.1">
    <property type="nucleotide sequence ID" value="XM_007392417.1"/>
</dbReference>
<reference evidence="2 3" key="1">
    <citation type="journal article" date="2012" name="BMC Genomics">
        <title>Comparative genomics of the white-rot fungi, Phanerochaete carnosa and P. chrysosporium, to elucidate the genetic basis of the distinct wood types they colonize.</title>
        <authorList>
            <person name="Suzuki H."/>
            <person name="MacDonald J."/>
            <person name="Syed K."/>
            <person name="Salamov A."/>
            <person name="Hori C."/>
            <person name="Aerts A."/>
            <person name="Henrissat B."/>
            <person name="Wiebenga A."/>
            <person name="vanKuyk P.A."/>
            <person name="Barry K."/>
            <person name="Lindquist E."/>
            <person name="LaButti K."/>
            <person name="Lapidus A."/>
            <person name="Lucas S."/>
            <person name="Coutinho P."/>
            <person name="Gong Y."/>
            <person name="Samejima M."/>
            <person name="Mahadevan R."/>
            <person name="Abou-Zaid M."/>
            <person name="de Vries R.P."/>
            <person name="Igarashi K."/>
            <person name="Yadav J.S."/>
            <person name="Grigoriev I.V."/>
            <person name="Master E.R."/>
        </authorList>
    </citation>
    <scope>NUCLEOTIDE SEQUENCE [LARGE SCALE GENOMIC DNA]</scope>
    <source>
        <strain evidence="2 3">HHB-10118-sp</strain>
    </source>
</reference>
<dbReference type="EMBL" id="JH930469">
    <property type="protein sequence ID" value="EKM59930.1"/>
    <property type="molecule type" value="Genomic_DNA"/>
</dbReference>
<keyword evidence="3" id="KW-1185">Reference proteome</keyword>
<feature type="compositionally biased region" description="Basic and acidic residues" evidence="1">
    <location>
        <begin position="135"/>
        <end position="151"/>
    </location>
</feature>
<name>K5WKK5_PHACS</name>
<dbReference type="KEGG" id="pco:PHACADRAFT_250738"/>
<organism evidence="2 3">
    <name type="scientific">Phanerochaete carnosa (strain HHB-10118-sp)</name>
    <name type="common">White-rot fungus</name>
    <name type="synonym">Peniophora carnosa</name>
    <dbReference type="NCBI Taxonomy" id="650164"/>
    <lineage>
        <taxon>Eukaryota</taxon>
        <taxon>Fungi</taxon>
        <taxon>Dikarya</taxon>
        <taxon>Basidiomycota</taxon>
        <taxon>Agaricomycotina</taxon>
        <taxon>Agaricomycetes</taxon>
        <taxon>Polyporales</taxon>
        <taxon>Phanerochaetaceae</taxon>
        <taxon>Phanerochaete</taxon>
    </lineage>
</organism>
<dbReference type="InParanoid" id="K5WKK5"/>
<gene>
    <name evidence="2" type="ORF">PHACADRAFT_250738</name>
</gene>
<protein>
    <submittedName>
        <fullName evidence="2">Uncharacterized protein</fullName>
    </submittedName>
</protein>
<evidence type="ECO:0000313" key="3">
    <source>
        <dbReference type="Proteomes" id="UP000008370"/>
    </source>
</evidence>
<dbReference type="Proteomes" id="UP000008370">
    <property type="component" value="Unassembled WGS sequence"/>
</dbReference>
<sequence>MTVEQPIQPAPISKARHLTLGRKVLKNISTSSPFGVVDKSVGLRTPRRPKLSDKLAASIEANGELSEGKGAGPEAGPYDHWLLRRTARVRRICDDIPSKAVTNMFARGMIIDTDWLERGDPDWHPDWHEEDADGETDHGEEVPFEEAKPADDELPVLDVDMWDATHPQEGEQEAGPSRTSRDDSELAQEVSNGASGV</sequence>
<dbReference type="GeneID" id="18915011"/>
<accession>K5WKK5</accession>
<dbReference type="HOGENOM" id="CLU_1384583_0_0_1"/>
<feature type="region of interest" description="Disordered" evidence="1">
    <location>
        <begin position="121"/>
        <end position="197"/>
    </location>
</feature>
<dbReference type="AlphaFoldDB" id="K5WKK5"/>
<evidence type="ECO:0000313" key="2">
    <source>
        <dbReference type="EMBL" id="EKM59930.1"/>
    </source>
</evidence>
<evidence type="ECO:0000256" key="1">
    <source>
        <dbReference type="SAM" id="MobiDB-lite"/>
    </source>
</evidence>
<proteinExistence type="predicted"/>